<organism evidence="1 2">
    <name type="scientific">Antarctobacter heliothermus</name>
    <dbReference type="NCBI Taxonomy" id="74033"/>
    <lineage>
        <taxon>Bacteria</taxon>
        <taxon>Pseudomonadati</taxon>
        <taxon>Pseudomonadota</taxon>
        <taxon>Alphaproteobacteria</taxon>
        <taxon>Rhodobacterales</taxon>
        <taxon>Roseobacteraceae</taxon>
        <taxon>Antarctobacter</taxon>
    </lineage>
</organism>
<dbReference type="Proteomes" id="UP000198440">
    <property type="component" value="Unassembled WGS sequence"/>
</dbReference>
<protein>
    <recommendedName>
        <fullName evidence="3">Adenine nucleotide alpha hydrolase</fullName>
    </recommendedName>
</protein>
<name>A0A239KEX2_9RHOB</name>
<dbReference type="PANTHER" id="PTHR43169:SF2">
    <property type="entry name" value="NAD_GMP SYNTHASE DOMAIN-CONTAINING PROTEIN"/>
    <property type="match status" value="1"/>
</dbReference>
<dbReference type="InterPro" id="IPR014729">
    <property type="entry name" value="Rossmann-like_a/b/a_fold"/>
</dbReference>
<dbReference type="SUPFAM" id="SSF52402">
    <property type="entry name" value="Adenine nucleotide alpha hydrolases-like"/>
    <property type="match status" value="1"/>
</dbReference>
<dbReference type="AlphaFoldDB" id="A0A239KEX2"/>
<evidence type="ECO:0008006" key="3">
    <source>
        <dbReference type="Google" id="ProtNLM"/>
    </source>
</evidence>
<dbReference type="PANTHER" id="PTHR43169">
    <property type="entry name" value="EXSB FAMILY PROTEIN"/>
    <property type="match status" value="1"/>
</dbReference>
<evidence type="ECO:0000313" key="2">
    <source>
        <dbReference type="Proteomes" id="UP000198440"/>
    </source>
</evidence>
<dbReference type="RefSeq" id="WP_212591636.1">
    <property type="nucleotide sequence ID" value="NZ_FZON01000064.1"/>
</dbReference>
<proteinExistence type="predicted"/>
<dbReference type="InterPro" id="IPR052188">
    <property type="entry name" value="Ni-pincer_cofactor_biosynth"/>
</dbReference>
<gene>
    <name evidence="1" type="ORF">SAMN04488078_106420</name>
</gene>
<accession>A0A239KEX2</accession>
<dbReference type="EMBL" id="FZON01000064">
    <property type="protein sequence ID" value="SNT16540.1"/>
    <property type="molecule type" value="Genomic_DNA"/>
</dbReference>
<evidence type="ECO:0000313" key="1">
    <source>
        <dbReference type="EMBL" id="SNT16540.1"/>
    </source>
</evidence>
<reference evidence="1 2" key="1">
    <citation type="submission" date="2017-06" db="EMBL/GenBank/DDBJ databases">
        <authorList>
            <person name="Kim H.J."/>
            <person name="Triplett B.A."/>
        </authorList>
    </citation>
    <scope>NUCLEOTIDE SEQUENCE [LARGE SCALE GENOMIC DNA]</scope>
    <source>
        <strain evidence="1 2">DSM 11445</strain>
    </source>
</reference>
<sequence>MTDMDARLAAALPSQGLTVAVSGGVDSLTLATFAGRLSPITVAHAVSPAVPAEATERVQDMAQTEGWRLIVLNAREFDDPAYLKNPVNRCYFCKSNLYTRIREEVSGVIAAGTNTDDLGEFRPGLTAAAEQGVIHPYVEAGIGKSDLRALAARLGLGSVAQLPAQPCLASRVETGIAIQSKDLAFVHEIEALIRQQAPAQDVRCRITHDGVRLETSGEIPLPLLSTIQMRCHEDGRPFAGVSPYRRGSAFIGGA</sequence>
<dbReference type="Gene3D" id="3.40.50.620">
    <property type="entry name" value="HUPs"/>
    <property type="match status" value="1"/>
</dbReference>